<dbReference type="Gene3D" id="2.40.30.170">
    <property type="match status" value="1"/>
</dbReference>
<dbReference type="GO" id="GO:0046677">
    <property type="term" value="P:response to antibiotic"/>
    <property type="evidence" value="ECO:0007669"/>
    <property type="project" value="TreeGrafter"/>
</dbReference>
<dbReference type="InterPro" id="IPR006143">
    <property type="entry name" value="RND_pump_MFP"/>
</dbReference>
<evidence type="ECO:0000256" key="1">
    <source>
        <dbReference type="ARBA" id="ARBA00009477"/>
    </source>
</evidence>
<dbReference type="Pfam" id="PF25876">
    <property type="entry name" value="HH_MFP_RND"/>
    <property type="match status" value="1"/>
</dbReference>
<dbReference type="Gene3D" id="1.10.287.470">
    <property type="entry name" value="Helix hairpin bin"/>
    <property type="match status" value="1"/>
</dbReference>
<feature type="domain" description="Multidrug resistance protein MdtA-like beta-barrel" evidence="5">
    <location>
        <begin position="200"/>
        <end position="285"/>
    </location>
</feature>
<dbReference type="GO" id="GO:0005886">
    <property type="term" value="C:plasma membrane"/>
    <property type="evidence" value="ECO:0007669"/>
    <property type="project" value="TreeGrafter"/>
</dbReference>
<dbReference type="Proteomes" id="UP000189935">
    <property type="component" value="Chromosome I"/>
</dbReference>
<accession>A0A1M6KMY8</accession>
<comment type="similarity">
    <text evidence="1">Belongs to the membrane fusion protein (MFP) (TC 8.A.1) family.</text>
</comment>
<dbReference type="GO" id="GO:0030313">
    <property type="term" value="C:cell envelope"/>
    <property type="evidence" value="ECO:0007669"/>
    <property type="project" value="UniProtKB-SubCell"/>
</dbReference>
<evidence type="ECO:0000259" key="4">
    <source>
        <dbReference type="Pfam" id="PF25917"/>
    </source>
</evidence>
<dbReference type="InterPro" id="IPR058637">
    <property type="entry name" value="YknX-like_C"/>
</dbReference>
<dbReference type="GO" id="GO:0022857">
    <property type="term" value="F:transmembrane transporter activity"/>
    <property type="evidence" value="ECO:0007669"/>
    <property type="project" value="InterPro"/>
</dbReference>
<protein>
    <submittedName>
        <fullName evidence="7">Membrane fusion protein, multidrug efflux system</fullName>
    </submittedName>
</protein>
<evidence type="ECO:0000259" key="6">
    <source>
        <dbReference type="Pfam" id="PF25989"/>
    </source>
</evidence>
<dbReference type="InterPro" id="IPR058625">
    <property type="entry name" value="MdtA-like_BSH"/>
</dbReference>
<evidence type="ECO:0000259" key="3">
    <source>
        <dbReference type="Pfam" id="PF25876"/>
    </source>
</evidence>
<dbReference type="InterPro" id="IPR058626">
    <property type="entry name" value="MdtA-like_b-barrel"/>
</dbReference>
<dbReference type="Pfam" id="PF25989">
    <property type="entry name" value="YknX_C"/>
    <property type="match status" value="1"/>
</dbReference>
<dbReference type="InterPro" id="IPR058624">
    <property type="entry name" value="MdtA-like_HH"/>
</dbReference>
<dbReference type="Gene3D" id="2.40.420.20">
    <property type="match status" value="1"/>
</dbReference>
<dbReference type="OrthoDB" id="9816569at2"/>
<dbReference type="PANTHER" id="PTHR30158">
    <property type="entry name" value="ACRA/E-RELATED COMPONENT OF DRUG EFFLUX TRANSPORTER"/>
    <property type="match status" value="1"/>
</dbReference>
<dbReference type="RefSeq" id="WP_079537194.1">
    <property type="nucleotide sequence ID" value="NZ_LT670844.1"/>
</dbReference>
<dbReference type="AlphaFoldDB" id="A0A1M6KMY8"/>
<proteinExistence type="inferred from homology"/>
<dbReference type="SUPFAM" id="SSF111369">
    <property type="entry name" value="HlyD-like secretion proteins"/>
    <property type="match status" value="1"/>
</dbReference>
<evidence type="ECO:0000313" key="8">
    <source>
        <dbReference type="Proteomes" id="UP000189935"/>
    </source>
</evidence>
<feature type="chain" id="PRO_5012635697" evidence="2">
    <location>
        <begin position="21"/>
        <end position="367"/>
    </location>
</feature>
<evidence type="ECO:0000256" key="2">
    <source>
        <dbReference type="SAM" id="SignalP"/>
    </source>
</evidence>
<dbReference type="Pfam" id="PF25944">
    <property type="entry name" value="Beta-barrel_RND"/>
    <property type="match status" value="1"/>
</dbReference>
<dbReference type="PANTHER" id="PTHR30158:SF3">
    <property type="entry name" value="MULTIDRUG EFFLUX PUMP SUBUNIT ACRA-RELATED"/>
    <property type="match status" value="1"/>
</dbReference>
<feature type="domain" description="Multidrug resistance protein MdtA-like alpha-helical hairpin" evidence="3">
    <location>
        <begin position="96"/>
        <end position="164"/>
    </location>
</feature>
<organism evidence="7 8">
    <name type="scientific">Bradyrhizobium lablabi</name>
    <dbReference type="NCBI Taxonomy" id="722472"/>
    <lineage>
        <taxon>Bacteria</taxon>
        <taxon>Pseudomonadati</taxon>
        <taxon>Pseudomonadota</taxon>
        <taxon>Alphaproteobacteria</taxon>
        <taxon>Hyphomicrobiales</taxon>
        <taxon>Nitrobacteraceae</taxon>
        <taxon>Bradyrhizobium</taxon>
    </lineage>
</organism>
<dbReference type="EMBL" id="LT670844">
    <property type="protein sequence ID" value="SHJ60291.1"/>
    <property type="molecule type" value="Genomic_DNA"/>
</dbReference>
<gene>
    <name evidence="7" type="ORF">SAMN05444159_1019</name>
</gene>
<dbReference type="NCBIfam" id="TIGR01730">
    <property type="entry name" value="RND_mfp"/>
    <property type="match status" value="1"/>
</dbReference>
<keyword evidence="2" id="KW-0732">Signal</keyword>
<feature type="domain" description="YknX-like C-terminal permuted SH3-like" evidence="6">
    <location>
        <begin position="291"/>
        <end position="357"/>
    </location>
</feature>
<evidence type="ECO:0000313" key="7">
    <source>
        <dbReference type="EMBL" id="SHJ60291.1"/>
    </source>
</evidence>
<evidence type="ECO:0000259" key="5">
    <source>
        <dbReference type="Pfam" id="PF25944"/>
    </source>
</evidence>
<reference evidence="7 8" key="1">
    <citation type="submission" date="2016-11" db="EMBL/GenBank/DDBJ databases">
        <authorList>
            <person name="Jaros S."/>
            <person name="Januszkiewicz K."/>
            <person name="Wedrychowicz H."/>
        </authorList>
    </citation>
    <scope>NUCLEOTIDE SEQUENCE [LARGE SCALE GENOMIC DNA]</scope>
    <source>
        <strain evidence="7 8">GAS499</strain>
    </source>
</reference>
<feature type="domain" description="Multidrug resistance protein MdtA-like barrel-sandwich hybrid" evidence="4">
    <location>
        <begin position="54"/>
        <end position="186"/>
    </location>
</feature>
<feature type="signal peptide" evidence="2">
    <location>
        <begin position="1"/>
        <end position="20"/>
    </location>
</feature>
<name>A0A1M6KMY8_9BRAD</name>
<dbReference type="Pfam" id="PF25917">
    <property type="entry name" value="BSH_RND"/>
    <property type="match status" value="1"/>
</dbReference>
<dbReference type="Gene3D" id="2.40.50.100">
    <property type="match status" value="1"/>
</dbReference>
<sequence>MRTAICTVFIVCGFVAPAAAQQAPPATIPVGVVKAEHKSIEKTLDFVGRVEAVNRVEIRARVQGFLEAVLFKEGDPIKEGDALYRIEKGLFQAAVEQAEGALVRSKASKTLTEAQLARAEDLLAKNAGTTVARDQAFAADEQAKGQILSDEASLQTAKINLGYTDIVAPVSGRIGRTNITKGNVVGPDSGPLTVVVSQEPMYVTFPVSQRDFLRSREEAHQIDLKAIKAKLRFADGKTYDQTGQINFVDVTVDRATDTVLVRATFPNPAGGLIDGQLVRVTLESGTPQEMVVVPQSALIADQEGVYVFVVEDGKAVVKRIKPGGESGTDAVVQEGLSGNEQVIVEGLQGVRPGIPVKASPLTTLKRS</sequence>